<dbReference type="AlphaFoldDB" id="A0A917LKH1"/>
<evidence type="ECO:0000313" key="16">
    <source>
        <dbReference type="Proteomes" id="UP000625976"/>
    </source>
</evidence>
<dbReference type="Pfam" id="PF02742">
    <property type="entry name" value="Fe_dep_repr_C"/>
    <property type="match status" value="1"/>
</dbReference>
<comment type="caution">
    <text evidence="15">The sequence shown here is derived from an EMBL/GenBank/DDBJ whole genome shotgun (WGS) entry which is preliminary data.</text>
</comment>
<dbReference type="SMART" id="SM00529">
    <property type="entry name" value="HTH_DTXR"/>
    <property type="match status" value="1"/>
</dbReference>
<evidence type="ECO:0000256" key="6">
    <source>
        <dbReference type="ARBA" id="ARBA00022491"/>
    </source>
</evidence>
<evidence type="ECO:0000256" key="4">
    <source>
        <dbReference type="ARBA" id="ARBA00022386"/>
    </source>
</evidence>
<dbReference type="SUPFAM" id="SSF47979">
    <property type="entry name" value="Iron-dependent repressor protein, dimerization domain"/>
    <property type="match status" value="1"/>
</dbReference>
<dbReference type="InterPro" id="IPR050536">
    <property type="entry name" value="DtxR_MntR_Metal-Reg"/>
</dbReference>
<keyword evidence="7" id="KW-0805">Transcription regulation</keyword>
<evidence type="ECO:0000256" key="2">
    <source>
        <dbReference type="ARBA" id="ARBA00007871"/>
    </source>
</evidence>
<dbReference type="Gene3D" id="1.10.10.10">
    <property type="entry name" value="Winged helix-like DNA-binding domain superfamily/Winged helix DNA-binding domain"/>
    <property type="match status" value="1"/>
</dbReference>
<evidence type="ECO:0000259" key="14">
    <source>
        <dbReference type="PROSITE" id="PS50944"/>
    </source>
</evidence>
<sequence>MITLTEENYIKAIYHLSKHGKEMVSTNALADSMNTKASSATDMVKKLADKLYVNYKKYQGAILTETGNEIAIGVIRKHRLWEVFLVDKLQFSWDEVHDIAEQLEHIKSQKLIDKLDAFLGHPTHDPHGDPIPDKNGDFIFIEKIKLSQSQTGEIYSCVGVNDSSSEFLQYLNNNLIELGTKIEVLHKEVFDNSIKIKVNGTIMMVSSSVAHNLYIQKL</sequence>
<keyword evidence="6" id="KW-0678">Repressor</keyword>
<evidence type="ECO:0000256" key="3">
    <source>
        <dbReference type="ARBA" id="ARBA00011738"/>
    </source>
</evidence>
<dbReference type="InterPro" id="IPR036421">
    <property type="entry name" value="Fe_dep_repressor_sf"/>
</dbReference>
<keyword evidence="11" id="KW-0464">Manganese</keyword>
<dbReference type="InterPro" id="IPR036390">
    <property type="entry name" value="WH_DNA-bd_sf"/>
</dbReference>
<dbReference type="PANTHER" id="PTHR33238:SF11">
    <property type="entry name" value="TRANSCRIPTIONAL REGULATOR MNTR"/>
    <property type="match status" value="1"/>
</dbReference>
<dbReference type="Pfam" id="PF04023">
    <property type="entry name" value="FeoA"/>
    <property type="match status" value="1"/>
</dbReference>
<dbReference type="InterPro" id="IPR036388">
    <property type="entry name" value="WH-like_DNA-bd_sf"/>
</dbReference>
<feature type="domain" description="HTH dtxR-type" evidence="14">
    <location>
        <begin position="1"/>
        <end position="64"/>
    </location>
</feature>
<dbReference type="RefSeq" id="WP_188461393.1">
    <property type="nucleotide sequence ID" value="NZ_BMFQ01000001.1"/>
</dbReference>
<proteinExistence type="inferred from homology"/>
<dbReference type="Pfam" id="PF01325">
    <property type="entry name" value="Fe_dep_repress"/>
    <property type="match status" value="1"/>
</dbReference>
<evidence type="ECO:0000256" key="10">
    <source>
        <dbReference type="ARBA" id="ARBA00023163"/>
    </source>
</evidence>
<keyword evidence="10" id="KW-0804">Transcription</keyword>
<comment type="similarity">
    <text evidence="2">Belongs to the DtxR/MntR family.</text>
</comment>
<dbReference type="GO" id="GO:0003677">
    <property type="term" value="F:DNA binding"/>
    <property type="evidence" value="ECO:0007669"/>
    <property type="project" value="UniProtKB-KW"/>
</dbReference>
<keyword evidence="5" id="KW-0963">Cytoplasm</keyword>
<evidence type="ECO:0000256" key="8">
    <source>
        <dbReference type="ARBA" id="ARBA00023125"/>
    </source>
</evidence>
<dbReference type="InterPro" id="IPR022687">
    <property type="entry name" value="HTH_DTXR"/>
</dbReference>
<keyword evidence="8" id="KW-0238">DNA-binding</keyword>
<keyword evidence="9" id="KW-0010">Activator</keyword>
<dbReference type="PROSITE" id="PS50944">
    <property type="entry name" value="HTH_DTXR"/>
    <property type="match status" value="1"/>
</dbReference>
<dbReference type="Gene3D" id="2.30.30.90">
    <property type="match status" value="1"/>
</dbReference>
<dbReference type="Gene3D" id="1.10.60.10">
    <property type="entry name" value="Iron dependent repressor, metal binding and dimerisation domain"/>
    <property type="match status" value="1"/>
</dbReference>
<evidence type="ECO:0000256" key="7">
    <source>
        <dbReference type="ARBA" id="ARBA00023015"/>
    </source>
</evidence>
<comment type="subcellular location">
    <subcellularLocation>
        <location evidence="1">Cytoplasm</location>
    </subcellularLocation>
</comment>
<reference evidence="15" key="1">
    <citation type="journal article" date="2014" name="Int. J. Syst. Evol. Microbiol.">
        <title>Complete genome sequence of Corynebacterium casei LMG S-19264T (=DSM 44701T), isolated from a smear-ripened cheese.</title>
        <authorList>
            <consortium name="US DOE Joint Genome Institute (JGI-PGF)"/>
            <person name="Walter F."/>
            <person name="Albersmeier A."/>
            <person name="Kalinowski J."/>
            <person name="Ruckert C."/>
        </authorList>
    </citation>
    <scope>NUCLEOTIDE SEQUENCE</scope>
    <source>
        <strain evidence="15">CGMCC 1.12751</strain>
    </source>
</reference>
<gene>
    <name evidence="15" type="primary">sirR</name>
    <name evidence="15" type="ORF">GCM10010976_04270</name>
</gene>
<dbReference type="InterPro" id="IPR022689">
    <property type="entry name" value="Iron_dep_repressor"/>
</dbReference>
<dbReference type="Proteomes" id="UP000625976">
    <property type="component" value="Unassembled WGS sequence"/>
</dbReference>
<evidence type="ECO:0000256" key="9">
    <source>
        <dbReference type="ARBA" id="ARBA00023159"/>
    </source>
</evidence>
<dbReference type="GO" id="GO:0003700">
    <property type="term" value="F:DNA-binding transcription factor activity"/>
    <property type="evidence" value="ECO:0007669"/>
    <property type="project" value="InterPro"/>
</dbReference>
<evidence type="ECO:0000256" key="12">
    <source>
        <dbReference type="ARBA" id="ARBA00025185"/>
    </source>
</evidence>
<evidence type="ECO:0000256" key="11">
    <source>
        <dbReference type="ARBA" id="ARBA00023211"/>
    </source>
</evidence>
<organism evidence="15 16">
    <name type="scientific">Bizionia arctica</name>
    <dbReference type="NCBI Taxonomy" id="1495645"/>
    <lineage>
        <taxon>Bacteria</taxon>
        <taxon>Pseudomonadati</taxon>
        <taxon>Bacteroidota</taxon>
        <taxon>Flavobacteriia</taxon>
        <taxon>Flavobacteriales</taxon>
        <taxon>Flavobacteriaceae</taxon>
        <taxon>Bizionia</taxon>
    </lineage>
</organism>
<evidence type="ECO:0000256" key="13">
    <source>
        <dbReference type="ARBA" id="ARBA00032593"/>
    </source>
</evidence>
<dbReference type="EMBL" id="BMFQ01000001">
    <property type="protein sequence ID" value="GGG35703.1"/>
    <property type="molecule type" value="Genomic_DNA"/>
</dbReference>
<dbReference type="SUPFAM" id="SSF46785">
    <property type="entry name" value="Winged helix' DNA-binding domain"/>
    <property type="match status" value="1"/>
</dbReference>
<protein>
    <recommendedName>
        <fullName evidence="4">Transcriptional regulator MntR</fullName>
    </recommendedName>
    <alternativeName>
        <fullName evidence="13">Manganese transport regulator</fullName>
    </alternativeName>
</protein>
<comment type="subunit">
    <text evidence="3">Homodimer.</text>
</comment>
<evidence type="ECO:0000313" key="15">
    <source>
        <dbReference type="EMBL" id="GGG35703.1"/>
    </source>
</evidence>
<keyword evidence="16" id="KW-1185">Reference proteome</keyword>
<dbReference type="InterPro" id="IPR007167">
    <property type="entry name" value="Fe-transptr_FeoA-like"/>
</dbReference>
<dbReference type="PANTHER" id="PTHR33238">
    <property type="entry name" value="IRON (METAL) DEPENDENT REPRESSOR, DTXR FAMILY"/>
    <property type="match status" value="1"/>
</dbReference>
<reference evidence="15" key="2">
    <citation type="submission" date="2020-09" db="EMBL/GenBank/DDBJ databases">
        <authorList>
            <person name="Sun Q."/>
            <person name="Zhou Y."/>
        </authorList>
    </citation>
    <scope>NUCLEOTIDE SEQUENCE</scope>
    <source>
        <strain evidence="15">CGMCC 1.12751</strain>
    </source>
</reference>
<dbReference type="GO" id="GO:0046983">
    <property type="term" value="F:protein dimerization activity"/>
    <property type="evidence" value="ECO:0007669"/>
    <property type="project" value="InterPro"/>
</dbReference>
<name>A0A917LKH1_9FLAO</name>
<comment type="function">
    <text evidence="12">In the presence of manganese, represses expression of mntH and mntS. Up-regulates expression of mntP.</text>
</comment>
<dbReference type="GO" id="GO:0046914">
    <property type="term" value="F:transition metal ion binding"/>
    <property type="evidence" value="ECO:0007669"/>
    <property type="project" value="InterPro"/>
</dbReference>
<accession>A0A917LKH1</accession>
<evidence type="ECO:0000256" key="1">
    <source>
        <dbReference type="ARBA" id="ARBA00004496"/>
    </source>
</evidence>
<dbReference type="InterPro" id="IPR001367">
    <property type="entry name" value="Fe_dep_repressor"/>
</dbReference>
<dbReference type="GO" id="GO:0005737">
    <property type="term" value="C:cytoplasm"/>
    <property type="evidence" value="ECO:0007669"/>
    <property type="project" value="UniProtKB-SubCell"/>
</dbReference>
<evidence type="ECO:0000256" key="5">
    <source>
        <dbReference type="ARBA" id="ARBA00022490"/>
    </source>
</evidence>
<dbReference type="InterPro" id="IPR038157">
    <property type="entry name" value="FeoA_core_dom"/>
</dbReference>